<dbReference type="Proteomes" id="UP000242310">
    <property type="component" value="Unassembled WGS sequence"/>
</dbReference>
<evidence type="ECO:0000256" key="8">
    <source>
        <dbReference type="ARBA" id="ARBA00023209"/>
    </source>
</evidence>
<keyword evidence="14" id="KW-1185">Reference proteome</keyword>
<accession>A0A2P8HFS3</accession>
<reference evidence="13 14" key="1">
    <citation type="submission" date="2018-03" db="EMBL/GenBank/DDBJ databases">
        <title>Genomic Encyclopedia of Type Strains, Phase III (KMG-III): the genomes of soil and plant-associated and newly described type strains.</title>
        <authorList>
            <person name="Whitman W."/>
        </authorList>
    </citation>
    <scope>NUCLEOTIDE SEQUENCE [LARGE SCALE GENOMIC DNA]</scope>
    <source>
        <strain evidence="13 14">CGMCC 1.07653</strain>
    </source>
</reference>
<dbReference type="GO" id="GO:0004609">
    <property type="term" value="F:phosphatidylserine decarboxylase activity"/>
    <property type="evidence" value="ECO:0007669"/>
    <property type="project" value="UniProtKB-EC"/>
</dbReference>
<dbReference type="OrthoDB" id="9802030at2"/>
<evidence type="ECO:0000256" key="10">
    <source>
        <dbReference type="ARBA" id="ARBA00023264"/>
    </source>
</evidence>
<organism evidence="13 14">
    <name type="scientific">Salsuginibacillus halophilus</name>
    <dbReference type="NCBI Taxonomy" id="517424"/>
    <lineage>
        <taxon>Bacteria</taxon>
        <taxon>Bacillati</taxon>
        <taxon>Bacillota</taxon>
        <taxon>Bacilli</taxon>
        <taxon>Bacillales</taxon>
        <taxon>Bacillaceae</taxon>
        <taxon>Salsuginibacillus</taxon>
    </lineage>
</organism>
<dbReference type="Pfam" id="PF02666">
    <property type="entry name" value="PS_Dcarbxylase"/>
    <property type="match status" value="1"/>
</dbReference>
<evidence type="ECO:0000256" key="1">
    <source>
        <dbReference type="ARBA" id="ARBA00001928"/>
    </source>
</evidence>
<comment type="cofactor">
    <cofactor evidence="1">
        <name>pyruvate</name>
        <dbReference type="ChEBI" id="CHEBI:15361"/>
    </cofactor>
</comment>
<comment type="caution">
    <text evidence="13">The sequence shown here is derived from an EMBL/GenBank/DDBJ whole genome shotgun (WGS) entry which is preliminary data.</text>
</comment>
<dbReference type="GO" id="GO:0006646">
    <property type="term" value="P:phosphatidylethanolamine biosynthetic process"/>
    <property type="evidence" value="ECO:0007669"/>
    <property type="project" value="UniProtKB-UniPathway"/>
</dbReference>
<dbReference type="EMBL" id="PYAV01000007">
    <property type="protein sequence ID" value="PSL45067.1"/>
    <property type="molecule type" value="Genomic_DNA"/>
</dbReference>
<evidence type="ECO:0000256" key="12">
    <source>
        <dbReference type="ARBA" id="ARBA00024326"/>
    </source>
</evidence>
<evidence type="ECO:0000256" key="2">
    <source>
        <dbReference type="ARBA" id="ARBA00005189"/>
    </source>
</evidence>
<evidence type="ECO:0000313" key="14">
    <source>
        <dbReference type="Proteomes" id="UP000242310"/>
    </source>
</evidence>
<keyword evidence="10" id="KW-1208">Phospholipid metabolism</keyword>
<dbReference type="RefSeq" id="WP_106588719.1">
    <property type="nucleotide sequence ID" value="NZ_PYAV01000007.1"/>
</dbReference>
<dbReference type="PANTHER" id="PTHR10067:SF6">
    <property type="entry name" value="PHOSPHATIDYLSERINE DECARBOXYLASE PROENZYME, MITOCHONDRIAL"/>
    <property type="match status" value="1"/>
</dbReference>
<comment type="pathway">
    <text evidence="2">Lipid metabolism.</text>
</comment>
<keyword evidence="6" id="KW-0443">Lipid metabolism</keyword>
<keyword evidence="7" id="KW-0865">Zymogen</keyword>
<dbReference type="UniPathway" id="UPA00558"/>
<evidence type="ECO:0000256" key="11">
    <source>
        <dbReference type="ARBA" id="ARBA00023317"/>
    </source>
</evidence>
<evidence type="ECO:0000256" key="5">
    <source>
        <dbReference type="ARBA" id="ARBA00022793"/>
    </source>
</evidence>
<evidence type="ECO:0000256" key="3">
    <source>
        <dbReference type="ARBA" id="ARBA00012243"/>
    </source>
</evidence>
<evidence type="ECO:0000256" key="6">
    <source>
        <dbReference type="ARBA" id="ARBA00023098"/>
    </source>
</evidence>
<sequence>MKKFLYRSFIELAGNRALSRVLSHASGVKSSRRLIQSFAHTFQVNKEEAALTLHDYDSLHSFFTRSLVEGSRTINHDPSQLISPVDAVLGAQGNLDAHTAFQLKGQTYTLEKMLGRQNAKHDYAEGSYFVFYLSPAHYHRIHAPYDGAVRAQKRFGSKSAPVNPAGLKMADEPLSRNYRVVTEFETDAGPMALVKVGALNVNSILLTAPENEWKRGQEVGYFAFGSTVVLLTGRSVEAFHCEEGEEIHMGSSISQLNL</sequence>
<dbReference type="InterPro" id="IPR003817">
    <property type="entry name" value="PS_Dcarbxylase"/>
</dbReference>
<keyword evidence="9" id="KW-0456">Lyase</keyword>
<keyword evidence="11" id="KW-0670">Pyruvate</keyword>
<gene>
    <name evidence="13" type="ORF">B0H94_10772</name>
</gene>
<comment type="pathway">
    <text evidence="12">Phospholipid metabolism; phosphatidylethanolamine biosynthesis.</text>
</comment>
<evidence type="ECO:0000313" key="13">
    <source>
        <dbReference type="EMBL" id="PSL45067.1"/>
    </source>
</evidence>
<keyword evidence="4" id="KW-0444">Lipid biosynthesis</keyword>
<proteinExistence type="predicted"/>
<evidence type="ECO:0000256" key="7">
    <source>
        <dbReference type="ARBA" id="ARBA00023145"/>
    </source>
</evidence>
<keyword evidence="5" id="KW-0210">Decarboxylase</keyword>
<dbReference type="NCBIfam" id="TIGR00163">
    <property type="entry name" value="PS_decarb"/>
    <property type="match status" value="1"/>
</dbReference>
<dbReference type="InterPro" id="IPR033177">
    <property type="entry name" value="PSD-B"/>
</dbReference>
<evidence type="ECO:0000256" key="4">
    <source>
        <dbReference type="ARBA" id="ARBA00022516"/>
    </source>
</evidence>
<keyword evidence="8" id="KW-0594">Phospholipid biosynthesis</keyword>
<dbReference type="AlphaFoldDB" id="A0A2P8HFS3"/>
<dbReference type="EC" id="4.1.1.65" evidence="3"/>
<protein>
    <recommendedName>
        <fullName evidence="3">phosphatidylserine decarboxylase</fullName>
        <ecNumber evidence="3">4.1.1.65</ecNumber>
    </recommendedName>
</protein>
<evidence type="ECO:0000256" key="9">
    <source>
        <dbReference type="ARBA" id="ARBA00023239"/>
    </source>
</evidence>
<dbReference type="PANTHER" id="PTHR10067">
    <property type="entry name" value="PHOSPHATIDYLSERINE DECARBOXYLASE"/>
    <property type="match status" value="1"/>
</dbReference>
<name>A0A2P8HFS3_9BACI</name>